<evidence type="ECO:0000256" key="2">
    <source>
        <dbReference type="SAM" id="Phobius"/>
    </source>
</evidence>
<dbReference type="EMBL" id="AZFE01000030">
    <property type="protein sequence ID" value="KRL56039.1"/>
    <property type="molecule type" value="Genomic_DNA"/>
</dbReference>
<accession>A0A0R1RGN8</accession>
<comment type="similarity">
    <text evidence="1">Belongs to the UPF0177 family.</text>
</comment>
<feature type="transmembrane region" description="Helical" evidence="2">
    <location>
        <begin position="54"/>
        <end position="72"/>
    </location>
</feature>
<dbReference type="STRING" id="1423778.FC70_GL000626"/>
<evidence type="ECO:0000256" key="1">
    <source>
        <dbReference type="ARBA" id="ARBA00009067"/>
    </source>
</evidence>
<dbReference type="PANTHER" id="PTHR36435">
    <property type="entry name" value="SLR1288 PROTEIN"/>
    <property type="match status" value="1"/>
</dbReference>
<evidence type="ECO:0000259" key="3">
    <source>
        <dbReference type="Pfam" id="PF02517"/>
    </source>
</evidence>
<feature type="transmembrane region" description="Helical" evidence="2">
    <location>
        <begin position="133"/>
        <end position="150"/>
    </location>
</feature>
<dbReference type="PATRIC" id="fig|1423778.4.peg.654"/>
<feature type="domain" description="CAAX prenyl protease 2/Lysostaphin resistance protein A-like" evidence="3">
    <location>
        <begin position="136"/>
        <end position="225"/>
    </location>
</feature>
<evidence type="ECO:0000313" key="4">
    <source>
        <dbReference type="EMBL" id="KRL56039.1"/>
    </source>
</evidence>
<dbReference type="Proteomes" id="UP000051697">
    <property type="component" value="Unassembled WGS sequence"/>
</dbReference>
<feature type="transmembrane region" description="Helical" evidence="2">
    <location>
        <begin position="16"/>
        <end position="34"/>
    </location>
</feature>
<keyword evidence="5" id="KW-1185">Reference proteome</keyword>
<reference evidence="4 5" key="1">
    <citation type="journal article" date="2015" name="Genome Announc.">
        <title>Expanding the biotechnology potential of lactobacilli through comparative genomics of 213 strains and associated genera.</title>
        <authorList>
            <person name="Sun Z."/>
            <person name="Harris H.M."/>
            <person name="McCann A."/>
            <person name="Guo C."/>
            <person name="Argimon S."/>
            <person name="Zhang W."/>
            <person name="Yang X."/>
            <person name="Jeffery I.B."/>
            <person name="Cooney J.C."/>
            <person name="Kagawa T.F."/>
            <person name="Liu W."/>
            <person name="Song Y."/>
            <person name="Salvetti E."/>
            <person name="Wrobel A."/>
            <person name="Rasinkangas P."/>
            <person name="Parkhill J."/>
            <person name="Rea M.C."/>
            <person name="O'Sullivan O."/>
            <person name="Ritari J."/>
            <person name="Douillard F.P."/>
            <person name="Paul Ross R."/>
            <person name="Yang R."/>
            <person name="Briner A.E."/>
            <person name="Felis G.E."/>
            <person name="de Vos W.M."/>
            <person name="Barrangou R."/>
            <person name="Klaenhammer T.R."/>
            <person name="Caufield P.W."/>
            <person name="Cui Y."/>
            <person name="Zhang H."/>
            <person name="O'Toole P.W."/>
        </authorList>
    </citation>
    <scope>NUCLEOTIDE SEQUENCE [LARGE SCALE GENOMIC DNA]</scope>
    <source>
        <strain evidence="4 5">DSM 15707</strain>
    </source>
</reference>
<feature type="transmembrane region" description="Helical" evidence="2">
    <location>
        <begin position="84"/>
        <end position="113"/>
    </location>
</feature>
<protein>
    <submittedName>
        <fullName evidence="4">Abortive infection protein</fullName>
    </submittedName>
</protein>
<sequence length="236" mass="26775">MNNSQYLSSHPQRPSLFTRIMIILAMFVVIQLPPEVLALIKYIKNNVWLTSVSVVGYFALFGVIIFGTWRLYRRYREIPVRPGIFIADIGIVITGYLAIFGGQIVFGILNQLFFNQSQTANNQVIESMMKDNSVILIALSISAIFLTPFAEELIFRGLITNLFFKVNTFWPKVILSGFIFSLGHVSTNIVSFLVYFYMGAVLAFIYVKTGRIRISIMLHMVNNAVAIAEMLILLQK</sequence>
<dbReference type="InterPro" id="IPR052710">
    <property type="entry name" value="CAAX_protease"/>
</dbReference>
<organism evidence="4 5">
    <name type="scientific">Paucilactobacillus oligofermentans DSM 15707 = LMG 22743</name>
    <dbReference type="NCBI Taxonomy" id="1423778"/>
    <lineage>
        <taxon>Bacteria</taxon>
        <taxon>Bacillati</taxon>
        <taxon>Bacillota</taxon>
        <taxon>Bacilli</taxon>
        <taxon>Lactobacillales</taxon>
        <taxon>Lactobacillaceae</taxon>
        <taxon>Paucilactobacillus</taxon>
    </lineage>
</organism>
<gene>
    <name evidence="4" type="ORF">FC70_GL000626</name>
</gene>
<dbReference type="PANTHER" id="PTHR36435:SF1">
    <property type="entry name" value="CAAX AMINO TERMINAL PROTEASE FAMILY PROTEIN"/>
    <property type="match status" value="1"/>
</dbReference>
<name>A0A0R1RGN8_9LACO</name>
<keyword evidence="2" id="KW-0812">Transmembrane</keyword>
<proteinExistence type="inferred from homology"/>
<dbReference type="Pfam" id="PF02517">
    <property type="entry name" value="Rce1-like"/>
    <property type="match status" value="1"/>
</dbReference>
<dbReference type="InterPro" id="IPR003675">
    <property type="entry name" value="Rce1/LyrA-like_dom"/>
</dbReference>
<evidence type="ECO:0000313" key="5">
    <source>
        <dbReference type="Proteomes" id="UP000051697"/>
    </source>
</evidence>
<keyword evidence="2" id="KW-0472">Membrane</keyword>
<dbReference type="AlphaFoldDB" id="A0A0R1RGN8"/>
<comment type="caution">
    <text evidence="4">The sequence shown here is derived from an EMBL/GenBank/DDBJ whole genome shotgun (WGS) entry which is preliminary data.</text>
</comment>
<feature type="transmembrane region" description="Helical" evidence="2">
    <location>
        <begin position="189"/>
        <end position="207"/>
    </location>
</feature>
<dbReference type="GO" id="GO:0004175">
    <property type="term" value="F:endopeptidase activity"/>
    <property type="evidence" value="ECO:0007669"/>
    <property type="project" value="UniProtKB-ARBA"/>
</dbReference>
<keyword evidence="2" id="KW-1133">Transmembrane helix</keyword>
<dbReference type="GO" id="GO:0080120">
    <property type="term" value="P:CAAX-box protein maturation"/>
    <property type="evidence" value="ECO:0007669"/>
    <property type="project" value="UniProtKB-ARBA"/>
</dbReference>